<dbReference type="Pfam" id="PF02518">
    <property type="entry name" value="HATPase_c"/>
    <property type="match status" value="1"/>
</dbReference>
<dbReference type="Pfam" id="PF00512">
    <property type="entry name" value="HisKA"/>
    <property type="match status" value="1"/>
</dbReference>
<dbReference type="KEGG" id="lah:LA20533_00945"/>
<keyword evidence="11 12" id="KW-0472">Membrane</keyword>
<dbReference type="CDD" id="cd00082">
    <property type="entry name" value="HisKA"/>
    <property type="match status" value="1"/>
</dbReference>
<dbReference type="Pfam" id="PF00672">
    <property type="entry name" value="HAMP"/>
    <property type="match status" value="1"/>
</dbReference>
<dbReference type="SUPFAM" id="SSF47384">
    <property type="entry name" value="Homodimeric domain of signal transducing histidine kinase"/>
    <property type="match status" value="1"/>
</dbReference>
<dbReference type="InterPro" id="IPR036890">
    <property type="entry name" value="HATPase_C_sf"/>
</dbReference>
<feature type="transmembrane region" description="Helical" evidence="12">
    <location>
        <begin position="190"/>
        <end position="213"/>
    </location>
</feature>
<dbReference type="InterPro" id="IPR036097">
    <property type="entry name" value="HisK_dim/P_sf"/>
</dbReference>
<dbReference type="Gene3D" id="1.10.287.130">
    <property type="match status" value="1"/>
</dbReference>
<reference evidence="15 16" key="1">
    <citation type="submission" date="2016-12" db="EMBL/GenBank/DDBJ databases">
        <title>The whole genome sequencing and assembly of Lactobacillus amylophilus DSM 20533T strain.</title>
        <authorList>
            <person name="Lee Y.-J."/>
            <person name="Yi H."/>
            <person name="Bahn Y.-S."/>
            <person name="Kim J.F."/>
            <person name="Lee D.-W."/>
        </authorList>
    </citation>
    <scope>NUCLEOTIDE SEQUENCE [LARGE SCALE GENOMIC DNA]</scope>
    <source>
        <strain evidence="15 16">DSM 20533</strain>
    </source>
</reference>
<dbReference type="SMART" id="SM00304">
    <property type="entry name" value="HAMP"/>
    <property type="match status" value="1"/>
</dbReference>
<dbReference type="InterPro" id="IPR003594">
    <property type="entry name" value="HATPase_dom"/>
</dbReference>
<keyword evidence="6" id="KW-0808">Transferase</keyword>
<dbReference type="InterPro" id="IPR050398">
    <property type="entry name" value="HssS/ArlS-like"/>
</dbReference>
<evidence type="ECO:0000256" key="4">
    <source>
        <dbReference type="ARBA" id="ARBA00015735"/>
    </source>
</evidence>
<dbReference type="InterPro" id="IPR003660">
    <property type="entry name" value="HAMP_dom"/>
</dbReference>
<dbReference type="GO" id="GO:0000155">
    <property type="term" value="F:phosphorelay sensor kinase activity"/>
    <property type="evidence" value="ECO:0007669"/>
    <property type="project" value="InterPro"/>
</dbReference>
<dbReference type="SMART" id="SM00388">
    <property type="entry name" value="HisKA"/>
    <property type="match status" value="1"/>
</dbReference>
<evidence type="ECO:0000259" key="13">
    <source>
        <dbReference type="PROSITE" id="PS50109"/>
    </source>
</evidence>
<dbReference type="FunFam" id="1.10.287.130:FF:000001">
    <property type="entry name" value="Two-component sensor histidine kinase"/>
    <property type="match status" value="1"/>
</dbReference>
<dbReference type="InterPro" id="IPR041610">
    <property type="entry name" value="ArlS_N"/>
</dbReference>
<keyword evidence="8 15" id="KW-0418">Kinase</keyword>
<evidence type="ECO:0000313" key="16">
    <source>
        <dbReference type="Proteomes" id="UP000185499"/>
    </source>
</evidence>
<evidence type="ECO:0000256" key="8">
    <source>
        <dbReference type="ARBA" id="ARBA00022777"/>
    </source>
</evidence>
<organism evidence="15 16">
    <name type="scientific">Amylolactobacillus amylophilus DSM 20533 = JCM 1125</name>
    <dbReference type="NCBI Taxonomy" id="1423721"/>
    <lineage>
        <taxon>Bacteria</taxon>
        <taxon>Bacillati</taxon>
        <taxon>Bacillota</taxon>
        <taxon>Bacilli</taxon>
        <taxon>Lactobacillales</taxon>
        <taxon>Lactobacillaceae</taxon>
        <taxon>Amylolactobacillus</taxon>
    </lineage>
</organism>
<dbReference type="SUPFAM" id="SSF158472">
    <property type="entry name" value="HAMP domain-like"/>
    <property type="match status" value="1"/>
</dbReference>
<dbReference type="Pfam" id="PF18719">
    <property type="entry name" value="ArlS_N"/>
    <property type="match status" value="1"/>
</dbReference>
<keyword evidence="9 12" id="KW-1133">Transmembrane helix</keyword>
<name>A0A1L6XE72_9LACO</name>
<keyword evidence="10" id="KW-0902">Two-component regulatory system</keyword>
<evidence type="ECO:0000256" key="1">
    <source>
        <dbReference type="ARBA" id="ARBA00000085"/>
    </source>
</evidence>
<dbReference type="PROSITE" id="PS50885">
    <property type="entry name" value="HAMP"/>
    <property type="match status" value="1"/>
</dbReference>
<protein>
    <recommendedName>
        <fullName evidence="4">Signal transduction histidine-protein kinase ArlS</fullName>
        <ecNumber evidence="3">2.7.13.3</ecNumber>
    </recommendedName>
</protein>
<gene>
    <name evidence="15" type="ORF">LA20533_00945</name>
</gene>
<dbReference type="EMBL" id="CP018888">
    <property type="protein sequence ID" value="APT19269.1"/>
    <property type="molecule type" value="Genomic_DNA"/>
</dbReference>
<comment type="subcellular location">
    <subcellularLocation>
        <location evidence="2">Membrane</location>
        <topology evidence="2">Multi-pass membrane protein</topology>
    </subcellularLocation>
</comment>
<evidence type="ECO:0000259" key="14">
    <source>
        <dbReference type="PROSITE" id="PS50885"/>
    </source>
</evidence>
<dbReference type="Proteomes" id="UP000185499">
    <property type="component" value="Chromosome"/>
</dbReference>
<dbReference type="InterPro" id="IPR005467">
    <property type="entry name" value="His_kinase_dom"/>
</dbReference>
<accession>A0A1L6XE72</accession>
<dbReference type="PRINTS" id="PR00344">
    <property type="entry name" value="BCTRLSENSOR"/>
</dbReference>
<proteinExistence type="predicted"/>
<evidence type="ECO:0000256" key="7">
    <source>
        <dbReference type="ARBA" id="ARBA00022692"/>
    </source>
</evidence>
<dbReference type="SUPFAM" id="SSF55874">
    <property type="entry name" value="ATPase domain of HSP90 chaperone/DNA topoisomerase II/histidine kinase"/>
    <property type="match status" value="1"/>
</dbReference>
<dbReference type="Gene3D" id="6.10.340.10">
    <property type="match status" value="1"/>
</dbReference>
<evidence type="ECO:0000256" key="10">
    <source>
        <dbReference type="ARBA" id="ARBA00023012"/>
    </source>
</evidence>
<dbReference type="EC" id="2.7.13.3" evidence="3"/>
<evidence type="ECO:0000256" key="2">
    <source>
        <dbReference type="ARBA" id="ARBA00004141"/>
    </source>
</evidence>
<dbReference type="PANTHER" id="PTHR45528:SF12">
    <property type="entry name" value="SENSOR HISTIDINE KINASE ARSS"/>
    <property type="match status" value="1"/>
</dbReference>
<sequence>MAAEDKKPRHFSITTKWVSLVGLTIAFTFMVFSVTIYTLIQTKLMQQERAIAADTINIVENRLVEIPDNLMISNVVTNLSPETKRVIEGKPAISGSNQRNVFDDSVLSSLSKPDLTLVVFNKAKEVVFSSKEINVKERPSAHFGYRINNRRGRNVLTGIRPVVSAQTGKLTGYIMAQNEMNNANSILAELRLWTIVLSVSAILVTIVLSYLVVRGILRPIKLMSKVAKTLDDAPESDARIPDLKRNDELGELTLTFNQMLDRMQSYTEQQKNFVGDVSHELRTPVAVIEGHLNLLNRWGKDDPEVLDESIKASIQEVSRMKHLIQEMLDLTRAEQIDILYPDEVTKVEEVVHQVVDNIRLVHPDFEIQLDDDLEPNTNMKIYRNHLEQILIILMDNAIKYSTTRNEIIISAASNESTVNLVVQDFGEGISREDKEKIFGRFYRVDKARTREKGGNGLGLPIAKKLVESYHGTITVDSLEGSGSQFKISFPRNTK</sequence>
<dbReference type="PROSITE" id="PS50109">
    <property type="entry name" value="HIS_KIN"/>
    <property type="match status" value="1"/>
</dbReference>
<keyword evidence="16" id="KW-1185">Reference proteome</keyword>
<dbReference type="InterPro" id="IPR004358">
    <property type="entry name" value="Sig_transdc_His_kin-like_C"/>
</dbReference>
<evidence type="ECO:0000313" key="15">
    <source>
        <dbReference type="EMBL" id="APT19269.1"/>
    </source>
</evidence>
<dbReference type="Gene3D" id="3.30.565.10">
    <property type="entry name" value="Histidine kinase-like ATPase, C-terminal domain"/>
    <property type="match status" value="1"/>
</dbReference>
<dbReference type="SMART" id="SM00387">
    <property type="entry name" value="HATPase_c"/>
    <property type="match status" value="1"/>
</dbReference>
<comment type="catalytic activity">
    <reaction evidence="1">
        <text>ATP + protein L-histidine = ADP + protein N-phospho-L-histidine.</text>
        <dbReference type="EC" id="2.7.13.3"/>
    </reaction>
</comment>
<evidence type="ECO:0000256" key="5">
    <source>
        <dbReference type="ARBA" id="ARBA00022553"/>
    </source>
</evidence>
<keyword evidence="7 12" id="KW-0812">Transmembrane</keyword>
<keyword evidence="5" id="KW-0597">Phosphoprotein</keyword>
<evidence type="ECO:0000256" key="9">
    <source>
        <dbReference type="ARBA" id="ARBA00022989"/>
    </source>
</evidence>
<feature type="domain" description="Histidine kinase" evidence="13">
    <location>
        <begin position="276"/>
        <end position="493"/>
    </location>
</feature>
<evidence type="ECO:0000256" key="3">
    <source>
        <dbReference type="ARBA" id="ARBA00012438"/>
    </source>
</evidence>
<feature type="transmembrane region" description="Helical" evidence="12">
    <location>
        <begin position="17"/>
        <end position="40"/>
    </location>
</feature>
<dbReference type="AlphaFoldDB" id="A0A1L6XE72"/>
<evidence type="ECO:0000256" key="6">
    <source>
        <dbReference type="ARBA" id="ARBA00022679"/>
    </source>
</evidence>
<feature type="domain" description="HAMP" evidence="14">
    <location>
        <begin position="214"/>
        <end position="268"/>
    </location>
</feature>
<dbReference type="GO" id="GO:0016020">
    <property type="term" value="C:membrane"/>
    <property type="evidence" value="ECO:0007669"/>
    <property type="project" value="UniProtKB-SubCell"/>
</dbReference>
<dbReference type="CDD" id="cd06225">
    <property type="entry name" value="HAMP"/>
    <property type="match status" value="1"/>
</dbReference>
<evidence type="ECO:0000256" key="11">
    <source>
        <dbReference type="ARBA" id="ARBA00023136"/>
    </source>
</evidence>
<dbReference type="FunFam" id="3.30.565.10:FF:000006">
    <property type="entry name" value="Sensor histidine kinase WalK"/>
    <property type="match status" value="1"/>
</dbReference>
<dbReference type="InterPro" id="IPR003661">
    <property type="entry name" value="HisK_dim/P_dom"/>
</dbReference>
<evidence type="ECO:0000256" key="12">
    <source>
        <dbReference type="SAM" id="Phobius"/>
    </source>
</evidence>
<dbReference type="PANTHER" id="PTHR45528">
    <property type="entry name" value="SENSOR HISTIDINE KINASE CPXA"/>
    <property type="match status" value="1"/>
</dbReference>